<dbReference type="GO" id="GO:0032981">
    <property type="term" value="P:mitochondrial respiratory chain complex I assembly"/>
    <property type="evidence" value="ECO:0007669"/>
    <property type="project" value="InterPro"/>
</dbReference>
<name>A0A4P6XI00_9ASCO</name>
<reference evidence="2" key="1">
    <citation type="submission" date="2019-03" db="EMBL/GenBank/DDBJ databases">
        <title>Snf2 controls pulcherriminic acid biosynthesis and connects pigmentation and antifungal activity of the yeast Metschnikowia pulcherrima.</title>
        <authorList>
            <person name="Gore-Lloyd D."/>
            <person name="Sumann I."/>
            <person name="Brachmann A.O."/>
            <person name="Schneeberger K."/>
            <person name="Ortiz-Merino R.A."/>
            <person name="Moreno-Beltran M."/>
            <person name="Schlaefli M."/>
            <person name="Kirner P."/>
            <person name="Santos Kron A."/>
            <person name="Wolfe K.H."/>
            <person name="Piel J."/>
            <person name="Ahrens C.H."/>
            <person name="Henk D."/>
            <person name="Freimoser F.M."/>
        </authorList>
    </citation>
    <scope>NUCLEOTIDE SEQUENCE [LARGE SCALE GENOMIC DNA]</scope>
    <source>
        <strain evidence="2">APC 1.2</strain>
    </source>
</reference>
<evidence type="ECO:0008006" key="3">
    <source>
        <dbReference type="Google" id="ProtNLM"/>
    </source>
</evidence>
<accession>A0A4P6XI00</accession>
<dbReference type="PANTHER" id="PTHR34561">
    <property type="entry name" value="NADH DEHYDROGENASE [UBIQUINONE] 1 ALPHA SUBCOMPLEX ASSEMBLY FACTOR 8"/>
    <property type="match status" value="1"/>
</dbReference>
<dbReference type="AlphaFoldDB" id="A0A4P6XI00"/>
<dbReference type="InterPro" id="IPR034595">
    <property type="entry name" value="NDUFAF8"/>
</dbReference>
<dbReference type="GO" id="GO:0005739">
    <property type="term" value="C:mitochondrion"/>
    <property type="evidence" value="ECO:0007669"/>
    <property type="project" value="InterPro"/>
</dbReference>
<dbReference type="Proteomes" id="UP000292447">
    <property type="component" value="Chromosome I"/>
</dbReference>
<evidence type="ECO:0000313" key="2">
    <source>
        <dbReference type="Proteomes" id="UP000292447"/>
    </source>
</evidence>
<evidence type="ECO:0000313" key="1">
    <source>
        <dbReference type="EMBL" id="QBM86790.1"/>
    </source>
</evidence>
<gene>
    <name evidence="1" type="ORF">METSCH_A14370</name>
</gene>
<organism evidence="1 2">
    <name type="scientific">Metschnikowia aff. pulcherrima</name>
    <dbReference type="NCBI Taxonomy" id="2163413"/>
    <lineage>
        <taxon>Eukaryota</taxon>
        <taxon>Fungi</taxon>
        <taxon>Dikarya</taxon>
        <taxon>Ascomycota</taxon>
        <taxon>Saccharomycotina</taxon>
        <taxon>Pichiomycetes</taxon>
        <taxon>Metschnikowiaceae</taxon>
        <taxon>Metschnikowia</taxon>
    </lineage>
</organism>
<dbReference type="PROSITE" id="PS51808">
    <property type="entry name" value="CHCH"/>
    <property type="match status" value="1"/>
</dbReference>
<dbReference type="PANTHER" id="PTHR34561:SF1">
    <property type="entry name" value="NADH DEHYDROGENASE [UBIQUINONE] 1 ALPHA SUBCOMPLEX ASSEMBLY FACTOR 8"/>
    <property type="match status" value="1"/>
</dbReference>
<protein>
    <recommendedName>
        <fullName evidence="3">IMS import disulfide relay-system CHCH-CHCH-like Cx9C domain-containing protein</fullName>
    </recommendedName>
</protein>
<sequence>MVFFHSSRLGERDHCAKWPLTTCPHQRVVDPQLRTEKAKLSNLISPTIMSKVRPAARLMEASAQCSQLGAAYGDCVYKSYNNIAKDACQKEFLMFKECVLSKIKRK</sequence>
<keyword evidence="2" id="KW-1185">Reference proteome</keyword>
<dbReference type="EMBL" id="CP034456">
    <property type="protein sequence ID" value="QBM86790.1"/>
    <property type="molecule type" value="Genomic_DNA"/>
</dbReference>
<proteinExistence type="predicted"/>